<dbReference type="InterPro" id="IPR025990">
    <property type="entry name" value="zinc_ribbon_bacterial"/>
</dbReference>
<dbReference type="Pfam" id="PF14255">
    <property type="entry name" value="Zn_ribbon_21"/>
    <property type="match status" value="1"/>
</dbReference>
<dbReference type="PIRSF" id="PIRSF037225">
    <property type="entry name" value="UCP037225"/>
    <property type="match status" value="1"/>
</dbReference>
<sequence length="64" mass="7074">MECMKNARFQCPYCGAVNEVMIDCSVGMPEEFVEDCEVCCSPVVITVLSVDGPEPVLTARRENE</sequence>
<accession>A0A831SL91</accession>
<organism evidence="1">
    <name type="scientific">Prosthecochloris aestuarii</name>
    <dbReference type="NCBI Taxonomy" id="1102"/>
    <lineage>
        <taxon>Bacteria</taxon>
        <taxon>Pseudomonadati</taxon>
        <taxon>Chlorobiota</taxon>
        <taxon>Chlorobiia</taxon>
        <taxon>Chlorobiales</taxon>
        <taxon>Chlorobiaceae</taxon>
        <taxon>Prosthecochloris</taxon>
    </lineage>
</organism>
<evidence type="ECO:0000313" key="1">
    <source>
        <dbReference type="EMBL" id="HED30222.1"/>
    </source>
</evidence>
<name>A0A831SL91_PROAE</name>
<gene>
    <name evidence="1" type="ORF">ENN50_00715</name>
</gene>
<dbReference type="InterPro" id="IPR017143">
    <property type="entry name" value="UCP037225"/>
</dbReference>
<reference evidence="1" key="1">
    <citation type="journal article" date="2020" name="mSystems">
        <title>Genome- and Community-Level Interaction Insights into Carbon Utilization and Element Cycling Functions of Hydrothermarchaeota in Hydrothermal Sediment.</title>
        <authorList>
            <person name="Zhou Z."/>
            <person name="Liu Y."/>
            <person name="Xu W."/>
            <person name="Pan J."/>
            <person name="Luo Z.H."/>
            <person name="Li M."/>
        </authorList>
    </citation>
    <scope>NUCLEOTIDE SEQUENCE [LARGE SCALE GENOMIC DNA]</scope>
    <source>
        <strain evidence="1">SpSt-1181</strain>
    </source>
</reference>
<protein>
    <submittedName>
        <fullName evidence="1">CPXCG motif-containing cysteine-rich protein</fullName>
    </submittedName>
</protein>
<proteinExistence type="predicted"/>
<dbReference type="Proteomes" id="UP000886335">
    <property type="component" value="Unassembled WGS sequence"/>
</dbReference>
<dbReference type="AlphaFoldDB" id="A0A831SL91"/>
<comment type="caution">
    <text evidence="1">The sequence shown here is derived from an EMBL/GenBank/DDBJ whole genome shotgun (WGS) entry which is preliminary data.</text>
</comment>
<dbReference type="EMBL" id="DSBW01000015">
    <property type="protein sequence ID" value="HED30222.1"/>
    <property type="molecule type" value="Genomic_DNA"/>
</dbReference>